<reference evidence="1 2" key="1">
    <citation type="submission" date="2019-10" db="EMBL/GenBank/DDBJ databases">
        <title>Poseidonibacter ostreae sp. nov., isolated from the gut of the Ostrea denselamellosa.</title>
        <authorList>
            <person name="Choi A."/>
        </authorList>
    </citation>
    <scope>NUCLEOTIDE SEQUENCE [LARGE SCALE GENOMIC DNA]</scope>
    <source>
        <strain evidence="1 2">SJOD-M-33</strain>
    </source>
</reference>
<sequence length="122" mass="13661">MSNRMKYVEDAMNTDVSVAIKYVHKFEEMMQNHLEKSFAIAVTGAYEASMILKKLNVDATIYSIASDERFKILENGALILTDDETIAKKIKEQLKENTDLIYSPVLAAIGISILEDNVAVSK</sequence>
<name>A0A6L4WUE9_9BACT</name>
<evidence type="ECO:0000313" key="1">
    <source>
        <dbReference type="EMBL" id="KAB7889790.1"/>
    </source>
</evidence>
<dbReference type="EMBL" id="WFKK01000010">
    <property type="protein sequence ID" value="KAB7889790.1"/>
    <property type="molecule type" value="Genomic_DNA"/>
</dbReference>
<dbReference type="RefSeq" id="WP_152279694.1">
    <property type="nucleotide sequence ID" value="NZ_WFKK01000010.1"/>
</dbReference>
<protein>
    <submittedName>
        <fullName evidence="1">Uncharacterized protein</fullName>
    </submittedName>
</protein>
<comment type="caution">
    <text evidence="1">The sequence shown here is derived from an EMBL/GenBank/DDBJ whole genome shotgun (WGS) entry which is preliminary data.</text>
</comment>
<proteinExistence type="predicted"/>
<evidence type="ECO:0000313" key="2">
    <source>
        <dbReference type="Proteomes" id="UP000472839"/>
    </source>
</evidence>
<dbReference type="Proteomes" id="UP000472839">
    <property type="component" value="Unassembled WGS sequence"/>
</dbReference>
<organism evidence="1 2">
    <name type="scientific">Poseidonibacter ostreae</name>
    <dbReference type="NCBI Taxonomy" id="2654171"/>
    <lineage>
        <taxon>Bacteria</taxon>
        <taxon>Pseudomonadati</taxon>
        <taxon>Campylobacterota</taxon>
        <taxon>Epsilonproteobacteria</taxon>
        <taxon>Campylobacterales</taxon>
        <taxon>Arcobacteraceae</taxon>
        <taxon>Poseidonibacter</taxon>
    </lineage>
</organism>
<dbReference type="AlphaFoldDB" id="A0A6L4WUE9"/>
<accession>A0A6L4WUE9</accession>
<gene>
    <name evidence="1" type="ORF">GBG19_05255</name>
</gene>